<dbReference type="Pfam" id="PF00403">
    <property type="entry name" value="HMA"/>
    <property type="match status" value="1"/>
</dbReference>
<dbReference type="CDD" id="cd00371">
    <property type="entry name" value="HMA"/>
    <property type="match status" value="1"/>
</dbReference>
<evidence type="ECO:0000256" key="1">
    <source>
        <dbReference type="ARBA" id="ARBA00022723"/>
    </source>
</evidence>
<reference evidence="4 5" key="2">
    <citation type="submission" date="2017-09" db="EMBL/GenBank/DDBJ databases">
        <authorList>
            <person name="Lee N."/>
            <person name="Cho B.-K."/>
        </authorList>
    </citation>
    <scope>NUCLEOTIDE SEQUENCE [LARGE SCALE GENOMIC DNA]</scope>
    <source>
        <strain evidence="4 5">ATCC 19740</strain>
    </source>
</reference>
<keyword evidence="5" id="KW-1185">Reference proteome</keyword>
<dbReference type="PROSITE" id="PS50846">
    <property type="entry name" value="HMA_2"/>
    <property type="match status" value="1"/>
</dbReference>
<dbReference type="AlphaFoldDB" id="A0AAV4KEW3"/>
<dbReference type="GeneID" id="95455944"/>
<dbReference type="InterPro" id="IPR036163">
    <property type="entry name" value="HMA_dom_sf"/>
</dbReference>
<dbReference type="EMBL" id="CP023693">
    <property type="protein sequence ID" value="QEV34070.1"/>
    <property type="molecule type" value="Genomic_DNA"/>
</dbReference>
<dbReference type="RefSeq" id="WP_152370560.1">
    <property type="nucleotide sequence ID" value="NZ_BMSJ01000001.1"/>
</dbReference>
<feature type="domain" description="HMA" evidence="2">
    <location>
        <begin position="34"/>
        <end position="99"/>
    </location>
</feature>
<dbReference type="InterPro" id="IPR017969">
    <property type="entry name" value="Heavy-metal-associated_CS"/>
</dbReference>
<dbReference type="SUPFAM" id="SSF55008">
    <property type="entry name" value="HMA, heavy metal-associated domain"/>
    <property type="match status" value="1"/>
</dbReference>
<dbReference type="GO" id="GO:0046872">
    <property type="term" value="F:metal ion binding"/>
    <property type="evidence" value="ECO:0007669"/>
    <property type="project" value="UniProtKB-KW"/>
</dbReference>
<reference evidence="3 6" key="1">
    <citation type="journal article" date="2014" name="Int. J. Syst. Evol. Microbiol.">
        <title>Complete genome sequence of Corynebacterium casei LMG S-19264T (=DSM 44701T), isolated from a smear-ripened cheese.</title>
        <authorList>
            <consortium name="US DOE Joint Genome Institute (JGI-PGF)"/>
            <person name="Walter F."/>
            <person name="Albersmeier A."/>
            <person name="Kalinowski J."/>
            <person name="Ruckert C."/>
        </authorList>
    </citation>
    <scope>NUCLEOTIDE SEQUENCE [LARGE SCALE GENOMIC DNA]</scope>
    <source>
        <strain evidence="3 6">JCM 4205</strain>
    </source>
</reference>
<keyword evidence="1" id="KW-0479">Metal-binding</keyword>
<proteinExistence type="predicted"/>
<evidence type="ECO:0000313" key="3">
    <source>
        <dbReference type="EMBL" id="GGR10065.1"/>
    </source>
</evidence>
<dbReference type="InterPro" id="IPR006121">
    <property type="entry name" value="HMA_dom"/>
</dbReference>
<organism evidence="3 6">
    <name type="scientific">Streptomyces cinereoruber</name>
    <dbReference type="NCBI Taxonomy" id="67260"/>
    <lineage>
        <taxon>Bacteria</taxon>
        <taxon>Bacillati</taxon>
        <taxon>Actinomycetota</taxon>
        <taxon>Actinomycetes</taxon>
        <taxon>Kitasatosporales</taxon>
        <taxon>Streptomycetaceae</taxon>
        <taxon>Streptomyces</taxon>
    </lineage>
</organism>
<dbReference type="EMBL" id="BMSJ01000001">
    <property type="protein sequence ID" value="GGR10065.1"/>
    <property type="molecule type" value="Genomic_DNA"/>
</dbReference>
<evidence type="ECO:0000313" key="6">
    <source>
        <dbReference type="Proteomes" id="UP000642014"/>
    </source>
</evidence>
<gene>
    <name evidence="4" type="ORF">CP977_19460</name>
    <name evidence="3" type="ORF">GCM10010497_10180</name>
</gene>
<evidence type="ECO:0000259" key="2">
    <source>
        <dbReference type="PROSITE" id="PS50846"/>
    </source>
</evidence>
<dbReference type="Gene3D" id="3.30.70.100">
    <property type="match status" value="1"/>
</dbReference>
<evidence type="ECO:0000313" key="5">
    <source>
        <dbReference type="Proteomes" id="UP000326029"/>
    </source>
</evidence>
<reference evidence="3" key="3">
    <citation type="submission" date="2023-08" db="EMBL/GenBank/DDBJ databases">
        <authorList>
            <person name="Sun Q."/>
            <person name="Ohkuma M."/>
        </authorList>
    </citation>
    <scope>NUCLEOTIDE SEQUENCE</scope>
    <source>
        <strain evidence="3">JCM 4205</strain>
    </source>
</reference>
<protein>
    <submittedName>
        <fullName evidence="4">Cation transporter</fullName>
    </submittedName>
</protein>
<accession>A0AAV4KEW3</accession>
<evidence type="ECO:0000313" key="4">
    <source>
        <dbReference type="EMBL" id="QEV34070.1"/>
    </source>
</evidence>
<sequence length="102" mass="9609">MGSCCTPDHSCSTGAESAGGTAVAVAETVTVTDTTTAYAVSGMTCGHCRTAITGAVGALPGVVSVDVDVAGGLVTVTTGGAPDDAAIAAAVDDAGYELTGRA</sequence>
<dbReference type="PROSITE" id="PS01047">
    <property type="entry name" value="HMA_1"/>
    <property type="match status" value="1"/>
</dbReference>
<name>A0AAV4KEW3_9ACTN</name>
<dbReference type="Proteomes" id="UP000642014">
    <property type="component" value="Unassembled WGS sequence"/>
</dbReference>
<dbReference type="Proteomes" id="UP000326029">
    <property type="component" value="Chromosome"/>
</dbReference>